<gene>
    <name evidence="2" type="ORF">DPMN_027928</name>
</gene>
<feature type="region of interest" description="Disordered" evidence="1">
    <location>
        <begin position="1"/>
        <end position="21"/>
    </location>
</feature>
<proteinExistence type="predicted"/>
<accession>A0A9D4LY00</accession>
<organism evidence="2 3">
    <name type="scientific">Dreissena polymorpha</name>
    <name type="common">Zebra mussel</name>
    <name type="synonym">Mytilus polymorpha</name>
    <dbReference type="NCBI Taxonomy" id="45954"/>
    <lineage>
        <taxon>Eukaryota</taxon>
        <taxon>Metazoa</taxon>
        <taxon>Spiralia</taxon>
        <taxon>Lophotrochozoa</taxon>
        <taxon>Mollusca</taxon>
        <taxon>Bivalvia</taxon>
        <taxon>Autobranchia</taxon>
        <taxon>Heteroconchia</taxon>
        <taxon>Euheterodonta</taxon>
        <taxon>Imparidentia</taxon>
        <taxon>Neoheterodontei</taxon>
        <taxon>Myida</taxon>
        <taxon>Dreissenoidea</taxon>
        <taxon>Dreissenidae</taxon>
        <taxon>Dreissena</taxon>
    </lineage>
</organism>
<sequence>MEPSSGDKETSSGSEIHSIVTPKSGLKQVKIQKTVELPDTYKQNSCSVVAMQDLSNLQLIKLPECIDNRYCKKTNSRVCSVNVTPVENSSNCIANETSCHTESNPEDSVNDKLNSIDLKNSDLKELTRLQKEDSNTLCSKRLGRK</sequence>
<protein>
    <submittedName>
        <fullName evidence="2">Uncharacterized protein</fullName>
    </submittedName>
</protein>
<dbReference type="Proteomes" id="UP000828390">
    <property type="component" value="Unassembled WGS sequence"/>
</dbReference>
<evidence type="ECO:0000313" key="2">
    <source>
        <dbReference type="EMBL" id="KAH3864896.1"/>
    </source>
</evidence>
<evidence type="ECO:0000313" key="3">
    <source>
        <dbReference type="Proteomes" id="UP000828390"/>
    </source>
</evidence>
<reference evidence="2" key="1">
    <citation type="journal article" date="2019" name="bioRxiv">
        <title>The Genome of the Zebra Mussel, Dreissena polymorpha: A Resource for Invasive Species Research.</title>
        <authorList>
            <person name="McCartney M.A."/>
            <person name="Auch B."/>
            <person name="Kono T."/>
            <person name="Mallez S."/>
            <person name="Zhang Y."/>
            <person name="Obille A."/>
            <person name="Becker A."/>
            <person name="Abrahante J.E."/>
            <person name="Garbe J."/>
            <person name="Badalamenti J.P."/>
            <person name="Herman A."/>
            <person name="Mangelson H."/>
            <person name="Liachko I."/>
            <person name="Sullivan S."/>
            <person name="Sone E.D."/>
            <person name="Koren S."/>
            <person name="Silverstein K.A.T."/>
            <person name="Beckman K.B."/>
            <person name="Gohl D.M."/>
        </authorList>
    </citation>
    <scope>NUCLEOTIDE SEQUENCE</scope>
    <source>
        <strain evidence="2">Duluth1</strain>
        <tissue evidence="2">Whole animal</tissue>
    </source>
</reference>
<reference evidence="2" key="2">
    <citation type="submission" date="2020-11" db="EMBL/GenBank/DDBJ databases">
        <authorList>
            <person name="McCartney M.A."/>
            <person name="Auch B."/>
            <person name="Kono T."/>
            <person name="Mallez S."/>
            <person name="Becker A."/>
            <person name="Gohl D.M."/>
            <person name="Silverstein K.A.T."/>
            <person name="Koren S."/>
            <person name="Bechman K.B."/>
            <person name="Herman A."/>
            <person name="Abrahante J.E."/>
            <person name="Garbe J."/>
        </authorList>
    </citation>
    <scope>NUCLEOTIDE SEQUENCE</scope>
    <source>
        <strain evidence="2">Duluth1</strain>
        <tissue evidence="2">Whole animal</tissue>
    </source>
</reference>
<dbReference type="AlphaFoldDB" id="A0A9D4LY00"/>
<keyword evidence="3" id="KW-1185">Reference proteome</keyword>
<name>A0A9D4LY00_DREPO</name>
<evidence type="ECO:0000256" key="1">
    <source>
        <dbReference type="SAM" id="MobiDB-lite"/>
    </source>
</evidence>
<feature type="compositionally biased region" description="Basic and acidic residues" evidence="1">
    <location>
        <begin position="1"/>
        <end position="10"/>
    </location>
</feature>
<comment type="caution">
    <text evidence="2">The sequence shown here is derived from an EMBL/GenBank/DDBJ whole genome shotgun (WGS) entry which is preliminary data.</text>
</comment>
<dbReference type="EMBL" id="JAIWYP010000002">
    <property type="protein sequence ID" value="KAH3864896.1"/>
    <property type="molecule type" value="Genomic_DNA"/>
</dbReference>